<dbReference type="GO" id="GO:0019632">
    <property type="term" value="P:shikimate metabolic process"/>
    <property type="evidence" value="ECO:0007669"/>
    <property type="project" value="InterPro"/>
</dbReference>
<dbReference type="InterPro" id="IPR046346">
    <property type="entry name" value="Aminoacid_DH-like_N_sf"/>
</dbReference>
<evidence type="ECO:0000313" key="13">
    <source>
        <dbReference type="Proteomes" id="UP000032534"/>
    </source>
</evidence>
<comment type="pathway">
    <text evidence="1 9">Metabolic intermediate biosynthesis; chorismate biosynthesis; chorismate from D-erythrose 4-phosphate and phosphoenolpyruvate: step 4/7.</text>
</comment>
<dbReference type="FunFam" id="3.40.50.10860:FF:000004">
    <property type="entry name" value="Quinate/shikimate dehydrogenase"/>
    <property type="match status" value="1"/>
</dbReference>
<dbReference type="NCBIfam" id="TIGR00507">
    <property type="entry name" value="aroE"/>
    <property type="match status" value="1"/>
</dbReference>
<dbReference type="NCBIfam" id="NF001319">
    <property type="entry name" value="PRK00258.3-3"/>
    <property type="match status" value="1"/>
</dbReference>
<feature type="domain" description="SDH C-terminal" evidence="11">
    <location>
        <begin position="262"/>
        <end position="291"/>
    </location>
</feature>
<dbReference type="PANTHER" id="PTHR21089:SF1">
    <property type="entry name" value="BIFUNCTIONAL 3-DEHYDROQUINATE DEHYDRATASE_SHIKIMATE DEHYDROGENASE, CHLOROPLASTIC"/>
    <property type="match status" value="1"/>
</dbReference>
<sequence>MKNAGRIDGRTQLIGLLATPIGHSLSPAMHNLAFEKLGLNNVYMAFEVGNEQLEEVVRGMRALNVRGYNVSMPNKTAIVQYLDELDDSAKFTGAVNTVVNTDGKLKGYSTDGSGYVRNLREHGIDLKGKKMTLVGSGGAATPIAIEAAQAGLAEISIFARNDQFFARAEENVRIINEDMKHTQVKANIYPLEDQEQLREEIRTSHIFANGTGVGMKPLEGKSVLEDVSMLRSDLIVTDVVYSPAKSKLMEQAESVGATAINGLGMMLWQGALAFELWTGQEMPVSYIKEQLFADKL</sequence>
<dbReference type="UniPathway" id="UPA00053">
    <property type="reaction ID" value="UER00087"/>
</dbReference>
<feature type="binding site" evidence="9">
    <location>
        <position position="241"/>
    </location>
    <ligand>
        <name>shikimate</name>
        <dbReference type="ChEBI" id="CHEBI:36208"/>
    </ligand>
</feature>
<feature type="domain" description="Shikimate dehydrogenase substrate binding N-terminal" evidence="10">
    <location>
        <begin position="16"/>
        <end position="98"/>
    </location>
</feature>
<dbReference type="PATRIC" id="fig|159743.3.peg.2998"/>
<accession>A0A0D7X1K0</accession>
<evidence type="ECO:0000313" key="12">
    <source>
        <dbReference type="EMBL" id="KJD45134.1"/>
    </source>
</evidence>
<evidence type="ECO:0000256" key="9">
    <source>
        <dbReference type="HAMAP-Rule" id="MF_00222"/>
    </source>
</evidence>
<dbReference type="SUPFAM" id="SSF51735">
    <property type="entry name" value="NAD(P)-binding Rossmann-fold domains"/>
    <property type="match status" value="1"/>
</dbReference>
<dbReference type="RefSeq" id="WP_044646621.1">
    <property type="nucleotide sequence ID" value="NZ_JTHP01000024.1"/>
</dbReference>
<dbReference type="GO" id="GO:0009073">
    <property type="term" value="P:aromatic amino acid family biosynthetic process"/>
    <property type="evidence" value="ECO:0007669"/>
    <property type="project" value="UniProtKB-KW"/>
</dbReference>
<comment type="caution">
    <text evidence="9">Lacks conserved residue(s) required for the propagation of feature annotation.</text>
</comment>
<dbReference type="Gene3D" id="3.40.50.720">
    <property type="entry name" value="NAD(P)-binding Rossmann-like Domain"/>
    <property type="match status" value="1"/>
</dbReference>
<comment type="pathway">
    <text evidence="8">Aromatic compound metabolism; 3,4-dihydroxybenzoate biosynthesis; 3-dehydroquinate from D-quinate (NAD(+) route).</text>
</comment>
<dbReference type="CDD" id="cd01065">
    <property type="entry name" value="NAD_bind_Shikimate_DH"/>
    <property type="match status" value="1"/>
</dbReference>
<evidence type="ECO:0000256" key="6">
    <source>
        <dbReference type="ARBA" id="ARBA00051639"/>
    </source>
</evidence>
<dbReference type="EC" id="1.1.1.25" evidence="9"/>
<name>A0A0D7X1K0_9BACL</name>
<comment type="subunit">
    <text evidence="9">Homodimer.</text>
</comment>
<evidence type="ECO:0000256" key="7">
    <source>
        <dbReference type="ARBA" id="ARBA00052329"/>
    </source>
</evidence>
<evidence type="ECO:0000259" key="10">
    <source>
        <dbReference type="Pfam" id="PF08501"/>
    </source>
</evidence>
<dbReference type="FunFam" id="3.40.50.720:FF:000086">
    <property type="entry name" value="Quinate/shikimate dehydrogenase"/>
    <property type="match status" value="1"/>
</dbReference>
<dbReference type="GO" id="GO:0050661">
    <property type="term" value="F:NADP binding"/>
    <property type="evidence" value="ECO:0007669"/>
    <property type="project" value="InterPro"/>
</dbReference>
<dbReference type="GO" id="GO:0030266">
    <property type="term" value="F:quinate 3-dehydrogenase (NAD+) activity"/>
    <property type="evidence" value="ECO:0007669"/>
    <property type="project" value="UniProtKB-EC"/>
</dbReference>
<reference evidence="12 13" key="1">
    <citation type="submission" date="2014-11" db="EMBL/GenBank/DDBJ databases">
        <title>Draft Genome Sequences of Paenibacillus polymyxa NRRL B-30509 and Paenibacillus terrae NRRL B-30644, Strains from a Poultry Environment that Produce Tridecaptin A and Paenicidins.</title>
        <authorList>
            <person name="van Belkum M.J."/>
            <person name="Lohans C.T."/>
            <person name="Vederas J.C."/>
        </authorList>
    </citation>
    <scope>NUCLEOTIDE SEQUENCE [LARGE SCALE GENOMIC DNA]</scope>
    <source>
        <strain evidence="12 13">NRRL B-30644</strain>
    </source>
</reference>
<feature type="binding site" evidence="9">
    <location>
        <position position="87"/>
    </location>
    <ligand>
        <name>NADP(+)</name>
        <dbReference type="ChEBI" id="CHEBI:58349"/>
    </ligand>
</feature>
<feature type="binding site" evidence="9">
    <location>
        <position position="71"/>
    </location>
    <ligand>
        <name>shikimate</name>
        <dbReference type="ChEBI" id="CHEBI:36208"/>
    </ligand>
</feature>
<dbReference type="GO" id="GO:0052734">
    <property type="term" value="F:shikimate 3-dehydrogenase (NAD+) activity"/>
    <property type="evidence" value="ECO:0007669"/>
    <property type="project" value="RHEA"/>
</dbReference>
<feature type="binding site" evidence="9">
    <location>
        <position position="96"/>
    </location>
    <ligand>
        <name>shikimate</name>
        <dbReference type="ChEBI" id="CHEBI:36208"/>
    </ligand>
</feature>
<comment type="catalytic activity">
    <reaction evidence="6">
        <text>L-quinate + NAD(+) = 3-dehydroquinate + NADH + H(+)</text>
        <dbReference type="Rhea" id="RHEA:22364"/>
        <dbReference type="ChEBI" id="CHEBI:15378"/>
        <dbReference type="ChEBI" id="CHEBI:29751"/>
        <dbReference type="ChEBI" id="CHEBI:32364"/>
        <dbReference type="ChEBI" id="CHEBI:57540"/>
        <dbReference type="ChEBI" id="CHEBI:57945"/>
        <dbReference type="EC" id="1.1.1.24"/>
    </reaction>
</comment>
<gene>
    <name evidence="9" type="primary">aroE</name>
    <name evidence="12" type="ORF">QD47_13485</name>
</gene>
<dbReference type="Pfam" id="PF18317">
    <property type="entry name" value="SDH_C"/>
    <property type="match status" value="1"/>
</dbReference>
<dbReference type="PANTHER" id="PTHR21089">
    <property type="entry name" value="SHIKIMATE DEHYDROGENASE"/>
    <property type="match status" value="1"/>
</dbReference>
<dbReference type="GO" id="GO:0008652">
    <property type="term" value="P:amino acid biosynthetic process"/>
    <property type="evidence" value="ECO:0007669"/>
    <property type="project" value="UniProtKB-KW"/>
</dbReference>
<dbReference type="InterPro" id="IPR041121">
    <property type="entry name" value="SDH_C"/>
</dbReference>
<comment type="catalytic activity">
    <reaction evidence="7">
        <text>shikimate + NAD(+) = 3-dehydroshikimate + NADH + H(+)</text>
        <dbReference type="Rhea" id="RHEA:17741"/>
        <dbReference type="ChEBI" id="CHEBI:15378"/>
        <dbReference type="ChEBI" id="CHEBI:16630"/>
        <dbReference type="ChEBI" id="CHEBI:36208"/>
        <dbReference type="ChEBI" id="CHEBI:57540"/>
        <dbReference type="ChEBI" id="CHEBI:57945"/>
    </reaction>
</comment>
<feature type="binding site" evidence="9">
    <location>
        <begin position="135"/>
        <end position="139"/>
    </location>
    <ligand>
        <name>NADP(+)</name>
        <dbReference type="ChEBI" id="CHEBI:58349"/>
    </ligand>
</feature>
<organism evidence="12 13">
    <name type="scientific">Paenibacillus terrae</name>
    <dbReference type="NCBI Taxonomy" id="159743"/>
    <lineage>
        <taxon>Bacteria</taxon>
        <taxon>Bacillati</taxon>
        <taxon>Bacillota</taxon>
        <taxon>Bacilli</taxon>
        <taxon>Bacillales</taxon>
        <taxon>Paenibacillaceae</taxon>
        <taxon>Paenibacillus</taxon>
    </lineage>
</organism>
<feature type="active site" description="Proton acceptor" evidence="9">
    <location>
        <position position="75"/>
    </location>
</feature>
<evidence type="ECO:0000256" key="8">
    <source>
        <dbReference type="ARBA" id="ARBA00060613"/>
    </source>
</evidence>
<keyword evidence="4 9" id="KW-0560">Oxidoreductase</keyword>
<dbReference type="InterPro" id="IPR036291">
    <property type="entry name" value="NAD(P)-bd_dom_sf"/>
</dbReference>
<feature type="binding site" evidence="9">
    <location>
        <position position="111"/>
    </location>
    <ligand>
        <name>shikimate</name>
        <dbReference type="ChEBI" id="CHEBI:36208"/>
    </ligand>
</feature>
<dbReference type="AlphaFoldDB" id="A0A0D7X1K0"/>
<dbReference type="OrthoDB" id="9792692at2"/>
<dbReference type="Gene3D" id="3.40.50.10860">
    <property type="entry name" value="Leucine Dehydrogenase, chain A, domain 1"/>
    <property type="match status" value="1"/>
</dbReference>
<dbReference type="SUPFAM" id="SSF53223">
    <property type="entry name" value="Aminoacid dehydrogenase-like, N-terminal domain"/>
    <property type="match status" value="1"/>
</dbReference>
<keyword evidence="13" id="KW-1185">Reference proteome</keyword>
<feature type="binding site" evidence="9">
    <location>
        <position position="239"/>
    </location>
    <ligand>
        <name>NADP(+)</name>
        <dbReference type="ChEBI" id="CHEBI:58349"/>
    </ligand>
</feature>
<evidence type="ECO:0000256" key="2">
    <source>
        <dbReference type="ARBA" id="ARBA00022605"/>
    </source>
</evidence>
<feature type="binding site" evidence="9">
    <location>
        <begin position="24"/>
        <end position="26"/>
    </location>
    <ligand>
        <name>shikimate</name>
        <dbReference type="ChEBI" id="CHEBI:36208"/>
    </ligand>
</feature>
<dbReference type="Proteomes" id="UP000032534">
    <property type="component" value="Unassembled WGS sequence"/>
</dbReference>
<keyword evidence="5 9" id="KW-0057">Aromatic amino acid biosynthesis</keyword>
<dbReference type="HAMAP" id="MF_00222">
    <property type="entry name" value="Shikimate_DH_AroE"/>
    <property type="match status" value="1"/>
</dbReference>
<dbReference type="InterPro" id="IPR022893">
    <property type="entry name" value="Shikimate_DH_fam"/>
</dbReference>
<dbReference type="Pfam" id="PF08501">
    <property type="entry name" value="Shikimate_dh_N"/>
    <property type="match status" value="1"/>
</dbReference>
<proteinExistence type="inferred from homology"/>
<evidence type="ECO:0000256" key="5">
    <source>
        <dbReference type="ARBA" id="ARBA00023141"/>
    </source>
</evidence>
<keyword evidence="3 9" id="KW-0521">NADP</keyword>
<dbReference type="GO" id="GO:0009423">
    <property type="term" value="P:chorismate biosynthetic process"/>
    <property type="evidence" value="ECO:0007669"/>
    <property type="project" value="UniProtKB-UniRule"/>
</dbReference>
<feature type="binding site" evidence="9">
    <location>
        <position position="262"/>
    </location>
    <ligand>
        <name>NADP(+)</name>
        <dbReference type="ChEBI" id="CHEBI:58349"/>
    </ligand>
</feature>
<comment type="caution">
    <text evidence="12">The sequence shown here is derived from an EMBL/GenBank/DDBJ whole genome shotgun (WGS) entry which is preliminary data.</text>
</comment>
<evidence type="ECO:0000256" key="3">
    <source>
        <dbReference type="ARBA" id="ARBA00022857"/>
    </source>
</evidence>
<dbReference type="EMBL" id="JTHP01000024">
    <property type="protein sequence ID" value="KJD45134.1"/>
    <property type="molecule type" value="Genomic_DNA"/>
</dbReference>
<comment type="catalytic activity">
    <reaction evidence="9">
        <text>shikimate + NADP(+) = 3-dehydroshikimate + NADPH + H(+)</text>
        <dbReference type="Rhea" id="RHEA:17737"/>
        <dbReference type="ChEBI" id="CHEBI:15378"/>
        <dbReference type="ChEBI" id="CHEBI:16630"/>
        <dbReference type="ChEBI" id="CHEBI:36208"/>
        <dbReference type="ChEBI" id="CHEBI:57783"/>
        <dbReference type="ChEBI" id="CHEBI:58349"/>
        <dbReference type="EC" id="1.1.1.25"/>
    </reaction>
</comment>
<evidence type="ECO:0000259" key="11">
    <source>
        <dbReference type="Pfam" id="PF18317"/>
    </source>
</evidence>
<comment type="function">
    <text evidence="9">Involved in the biosynthesis of the chorismate, which leads to the biosynthesis of aromatic amino acids. Catalyzes the reversible NADPH linked reduction of 3-dehydroshikimate (DHSA) to yield shikimate (SA).</text>
</comment>
<feature type="binding site" evidence="9">
    <location>
        <position position="269"/>
    </location>
    <ligand>
        <name>shikimate</name>
        <dbReference type="ChEBI" id="CHEBI:36208"/>
    </ligand>
</feature>
<keyword evidence="2 9" id="KW-0028">Amino-acid biosynthesis</keyword>
<dbReference type="InterPro" id="IPR013708">
    <property type="entry name" value="Shikimate_DH-bd_N"/>
</dbReference>
<comment type="similarity">
    <text evidence="9">Belongs to the shikimate dehydrogenase family.</text>
</comment>
<evidence type="ECO:0000256" key="1">
    <source>
        <dbReference type="ARBA" id="ARBA00004871"/>
    </source>
</evidence>
<dbReference type="InterPro" id="IPR011342">
    <property type="entry name" value="Shikimate_DH"/>
</dbReference>
<evidence type="ECO:0000256" key="4">
    <source>
        <dbReference type="ARBA" id="ARBA00023002"/>
    </source>
</evidence>
<dbReference type="GO" id="GO:0004764">
    <property type="term" value="F:shikimate 3-dehydrogenase (NADP+) activity"/>
    <property type="evidence" value="ECO:0007669"/>
    <property type="project" value="UniProtKB-UniRule"/>
</dbReference>
<protein>
    <recommendedName>
        <fullName evidence="9">Shikimate dehydrogenase (NADP(+))</fullName>
        <shortName evidence="9">SDH</shortName>
        <ecNumber evidence="9">1.1.1.25</ecNumber>
    </recommendedName>
</protein>
<dbReference type="NCBIfam" id="NF001313">
    <property type="entry name" value="PRK00258.2-1"/>
    <property type="match status" value="1"/>
</dbReference>